<dbReference type="EMBL" id="HBIJ01021879">
    <property type="protein sequence ID" value="CAE0373412.1"/>
    <property type="molecule type" value="Transcribed_RNA"/>
</dbReference>
<dbReference type="InterPro" id="IPR035979">
    <property type="entry name" value="RBD_domain_sf"/>
</dbReference>
<dbReference type="CDD" id="cd00590">
    <property type="entry name" value="RRM_SF"/>
    <property type="match status" value="1"/>
</dbReference>
<feature type="compositionally biased region" description="Polar residues" evidence="3">
    <location>
        <begin position="24"/>
        <end position="34"/>
    </location>
</feature>
<dbReference type="PROSITE" id="PS50102">
    <property type="entry name" value="RRM"/>
    <property type="match status" value="1"/>
</dbReference>
<protein>
    <recommendedName>
        <fullName evidence="4">RRM domain-containing protein</fullName>
    </recommendedName>
</protein>
<dbReference type="GO" id="GO:0006406">
    <property type="term" value="P:mRNA export from nucleus"/>
    <property type="evidence" value="ECO:0007669"/>
    <property type="project" value="TreeGrafter"/>
</dbReference>
<feature type="compositionally biased region" description="Basic and acidic residues" evidence="3">
    <location>
        <begin position="10"/>
        <end position="22"/>
    </location>
</feature>
<name>A0A7S3K5J2_9STRA</name>
<sequence length="201" mass="22548">MSTVDLSLDDLIKMRQSKDGQKGKSVSRQQTTTKNRVRASPKDKKLDGSEGRRRTVDASRQKRRGQAQSARRGMEIDQEMNTGGAGNSSSRTKKKTSTTTTIFERLGPRQGQIDPAKSIFVSNIPYDVLEKELRQLFGSIGRVVDVIVEYDNSGRSKGKATIQMDNSKNALRAIETYNENTIDGRTLRITLLAEKQQRQQQ</sequence>
<reference evidence="5" key="1">
    <citation type="submission" date="2021-01" db="EMBL/GenBank/DDBJ databases">
        <authorList>
            <person name="Corre E."/>
            <person name="Pelletier E."/>
            <person name="Niang G."/>
            <person name="Scheremetjew M."/>
            <person name="Finn R."/>
            <person name="Kale V."/>
            <person name="Holt S."/>
            <person name="Cochrane G."/>
            <person name="Meng A."/>
            <person name="Brown T."/>
            <person name="Cohen L."/>
        </authorList>
    </citation>
    <scope>NUCLEOTIDE SEQUENCE</scope>
    <source>
        <strain evidence="5">CCMP1510</strain>
    </source>
</reference>
<dbReference type="PANTHER" id="PTHR19965">
    <property type="entry name" value="RNA AND EXPORT FACTOR BINDING PROTEIN"/>
    <property type="match status" value="1"/>
</dbReference>
<keyword evidence="1 2" id="KW-0694">RNA-binding</keyword>
<dbReference type="Gene3D" id="3.30.70.330">
    <property type="match status" value="1"/>
</dbReference>
<evidence type="ECO:0000256" key="3">
    <source>
        <dbReference type="SAM" id="MobiDB-lite"/>
    </source>
</evidence>
<proteinExistence type="predicted"/>
<dbReference type="PANTHER" id="PTHR19965:SF35">
    <property type="entry name" value="RNA ANNEALING PROTEIN YRA1"/>
    <property type="match status" value="1"/>
</dbReference>
<evidence type="ECO:0000256" key="1">
    <source>
        <dbReference type="ARBA" id="ARBA00022884"/>
    </source>
</evidence>
<dbReference type="InterPro" id="IPR051229">
    <property type="entry name" value="ALYREF_mRNA_export"/>
</dbReference>
<evidence type="ECO:0000259" key="4">
    <source>
        <dbReference type="PROSITE" id="PS50102"/>
    </source>
</evidence>
<evidence type="ECO:0000256" key="2">
    <source>
        <dbReference type="PROSITE-ProRule" id="PRU00176"/>
    </source>
</evidence>
<feature type="domain" description="RRM" evidence="4">
    <location>
        <begin position="117"/>
        <end position="194"/>
    </location>
</feature>
<dbReference type="InterPro" id="IPR000504">
    <property type="entry name" value="RRM_dom"/>
</dbReference>
<dbReference type="SUPFAM" id="SSF54928">
    <property type="entry name" value="RNA-binding domain, RBD"/>
    <property type="match status" value="1"/>
</dbReference>
<accession>A0A7S3K5J2</accession>
<dbReference type="SMART" id="SM00360">
    <property type="entry name" value="RRM"/>
    <property type="match status" value="1"/>
</dbReference>
<feature type="compositionally biased region" description="Basic and acidic residues" evidence="3">
    <location>
        <begin position="40"/>
        <end position="60"/>
    </location>
</feature>
<dbReference type="Pfam" id="PF00076">
    <property type="entry name" value="RRM_1"/>
    <property type="match status" value="1"/>
</dbReference>
<feature type="region of interest" description="Disordered" evidence="3">
    <location>
        <begin position="1"/>
        <end position="99"/>
    </location>
</feature>
<gene>
    <name evidence="5" type="ORF">ALAG00032_LOCUS14213</name>
</gene>
<evidence type="ECO:0000313" key="5">
    <source>
        <dbReference type="EMBL" id="CAE0373412.1"/>
    </source>
</evidence>
<dbReference type="AlphaFoldDB" id="A0A7S3K5J2"/>
<dbReference type="GO" id="GO:0003729">
    <property type="term" value="F:mRNA binding"/>
    <property type="evidence" value="ECO:0007669"/>
    <property type="project" value="TreeGrafter"/>
</dbReference>
<dbReference type="InterPro" id="IPR012677">
    <property type="entry name" value="Nucleotide-bd_a/b_plait_sf"/>
</dbReference>
<organism evidence="5">
    <name type="scientific">Aureoumbra lagunensis</name>
    <dbReference type="NCBI Taxonomy" id="44058"/>
    <lineage>
        <taxon>Eukaryota</taxon>
        <taxon>Sar</taxon>
        <taxon>Stramenopiles</taxon>
        <taxon>Ochrophyta</taxon>
        <taxon>Pelagophyceae</taxon>
        <taxon>Pelagomonadales</taxon>
        <taxon>Aureoumbra</taxon>
    </lineage>
</organism>
<dbReference type="GO" id="GO:0005634">
    <property type="term" value="C:nucleus"/>
    <property type="evidence" value="ECO:0007669"/>
    <property type="project" value="TreeGrafter"/>
</dbReference>